<name>A0A9X2BFG7_9VIBR</name>
<evidence type="ECO:0000313" key="5">
    <source>
        <dbReference type="EMBL" id="MCK6261816.1"/>
    </source>
</evidence>
<keyword evidence="2 5" id="KW-0012">Acyltransferase</keyword>
<comment type="similarity">
    <text evidence="3">Belongs to the acetyltransferase family. RimJ subfamily.</text>
</comment>
<gene>
    <name evidence="5" type="primary">rimJ</name>
    <name evidence="5" type="ORF">KP803_00850</name>
</gene>
<dbReference type="Proteomes" id="UP001139559">
    <property type="component" value="Unassembled WGS sequence"/>
</dbReference>
<protein>
    <submittedName>
        <fullName evidence="5">Ribosomal protein S5-alanine N-acetyltransferase</fullName>
        <ecNumber evidence="5">2.3.1.267</ecNumber>
    </submittedName>
</protein>
<feature type="domain" description="N-acetyltransferase" evidence="4">
    <location>
        <begin position="17"/>
        <end position="178"/>
    </location>
</feature>
<evidence type="ECO:0000256" key="1">
    <source>
        <dbReference type="ARBA" id="ARBA00022679"/>
    </source>
</evidence>
<dbReference type="Gene3D" id="3.40.630.30">
    <property type="match status" value="1"/>
</dbReference>
<organism evidence="5 6">
    <name type="scientific">Vibrio amylolyticus</name>
    <dbReference type="NCBI Taxonomy" id="2847292"/>
    <lineage>
        <taxon>Bacteria</taxon>
        <taxon>Pseudomonadati</taxon>
        <taxon>Pseudomonadota</taxon>
        <taxon>Gammaproteobacteria</taxon>
        <taxon>Vibrionales</taxon>
        <taxon>Vibrionaceae</taxon>
        <taxon>Vibrio</taxon>
    </lineage>
</organism>
<dbReference type="PROSITE" id="PS51186">
    <property type="entry name" value="GNAT"/>
    <property type="match status" value="1"/>
</dbReference>
<dbReference type="RefSeq" id="WP_248006938.1">
    <property type="nucleotide sequence ID" value="NZ_JAJHVV010000001.1"/>
</dbReference>
<keyword evidence="6" id="KW-1185">Reference proteome</keyword>
<evidence type="ECO:0000259" key="4">
    <source>
        <dbReference type="PROSITE" id="PS51186"/>
    </source>
</evidence>
<keyword evidence="5" id="KW-0689">Ribosomal protein</keyword>
<comment type="caution">
    <text evidence="5">The sequence shown here is derived from an EMBL/GenBank/DDBJ whole genome shotgun (WGS) entry which is preliminary data.</text>
</comment>
<sequence length="193" mass="22266">MNKVNSHRSVYVADTDFVLRTAEIDDAQRITDYFKRNRSHLKAWEPRREEAFFTQSGWATKLVKLHELHALGLGYYLIILNSDELKVLGTVSFSNLSRFPCYTCTVGYSLDENSQGKGIMSRALKHAVNYMFTYQSMHRVNAAYMPNNERSAAVLKQNGFEKEGFAKQFLLIDGQWQDHILTSCINQNWKAVK</sequence>
<dbReference type="InterPro" id="IPR051531">
    <property type="entry name" value="N-acetyltransferase"/>
</dbReference>
<dbReference type="GO" id="GO:0005840">
    <property type="term" value="C:ribosome"/>
    <property type="evidence" value="ECO:0007669"/>
    <property type="project" value="UniProtKB-KW"/>
</dbReference>
<dbReference type="GO" id="GO:0005737">
    <property type="term" value="C:cytoplasm"/>
    <property type="evidence" value="ECO:0007669"/>
    <property type="project" value="TreeGrafter"/>
</dbReference>
<dbReference type="Pfam" id="PF13302">
    <property type="entry name" value="Acetyltransf_3"/>
    <property type="match status" value="1"/>
</dbReference>
<evidence type="ECO:0000313" key="6">
    <source>
        <dbReference type="Proteomes" id="UP001139559"/>
    </source>
</evidence>
<evidence type="ECO:0000256" key="2">
    <source>
        <dbReference type="ARBA" id="ARBA00023315"/>
    </source>
</evidence>
<dbReference type="GO" id="GO:0008999">
    <property type="term" value="F:protein-N-terminal-alanine acetyltransferase activity"/>
    <property type="evidence" value="ECO:0007669"/>
    <property type="project" value="UniProtKB-EC"/>
</dbReference>
<dbReference type="EMBL" id="JAJHVV010000001">
    <property type="protein sequence ID" value="MCK6261816.1"/>
    <property type="molecule type" value="Genomic_DNA"/>
</dbReference>
<reference evidence="5" key="1">
    <citation type="submission" date="2021-11" db="EMBL/GenBank/DDBJ databases">
        <title>Vibrio ZSDE26 sp. nov. and Vibrio ZSDZ34 sp. nov., isolated from coastal seawater in Qingdao.</title>
        <authorList>
            <person name="Zhang P."/>
        </authorList>
    </citation>
    <scope>NUCLEOTIDE SEQUENCE</scope>
    <source>
        <strain evidence="5">ZSDE26</strain>
    </source>
</reference>
<dbReference type="InterPro" id="IPR000182">
    <property type="entry name" value="GNAT_dom"/>
</dbReference>
<dbReference type="NCBIfam" id="NF008072">
    <property type="entry name" value="PRK10809.1"/>
    <property type="match status" value="1"/>
</dbReference>
<accession>A0A9X2BFG7</accession>
<keyword evidence="1 5" id="KW-0808">Transferase</keyword>
<dbReference type="InterPro" id="IPR016181">
    <property type="entry name" value="Acyl_CoA_acyltransferase"/>
</dbReference>
<dbReference type="PANTHER" id="PTHR43792:SF8">
    <property type="entry name" value="[RIBOSOMAL PROTEIN US5]-ALANINE N-ACETYLTRANSFERASE"/>
    <property type="match status" value="1"/>
</dbReference>
<dbReference type="SUPFAM" id="SSF55729">
    <property type="entry name" value="Acyl-CoA N-acyltransferases (Nat)"/>
    <property type="match status" value="1"/>
</dbReference>
<keyword evidence="5" id="KW-0687">Ribonucleoprotein</keyword>
<proteinExistence type="inferred from homology"/>
<evidence type="ECO:0000256" key="3">
    <source>
        <dbReference type="ARBA" id="ARBA00038502"/>
    </source>
</evidence>
<dbReference type="PANTHER" id="PTHR43792">
    <property type="entry name" value="GNAT FAMILY, PUTATIVE (AFU_ORTHOLOGUE AFUA_3G00765)-RELATED-RELATED"/>
    <property type="match status" value="1"/>
</dbReference>
<dbReference type="AlphaFoldDB" id="A0A9X2BFG7"/>
<dbReference type="EC" id="2.3.1.267" evidence="5"/>